<organism evidence="1">
    <name type="scientific">Ranid herpesvirus 3</name>
    <dbReference type="NCBI Taxonomy" id="1987509"/>
    <lineage>
        <taxon>Viruses</taxon>
        <taxon>Duplodnaviria</taxon>
        <taxon>Heunggongvirae</taxon>
        <taxon>Peploviricota</taxon>
        <taxon>Herviviricetes</taxon>
        <taxon>Herpesvirales</taxon>
        <taxon>Alloherpesviridae</taxon>
        <taxon>Batravirus</taxon>
        <taxon>Batravirus ranidallo3</taxon>
    </lineage>
</organism>
<accession>A0A1X9T5A5</accession>
<keyword evidence="2" id="KW-1185">Reference proteome</keyword>
<evidence type="ECO:0000313" key="1">
    <source>
        <dbReference type="EMBL" id="ARR28877.1"/>
    </source>
</evidence>
<dbReference type="Proteomes" id="UP000203507">
    <property type="component" value="Segment"/>
</dbReference>
<evidence type="ECO:0000313" key="2">
    <source>
        <dbReference type="Proteomes" id="UP000203507"/>
    </source>
</evidence>
<dbReference type="KEGG" id="vg:32878211"/>
<proteinExistence type="predicted"/>
<sequence>MVRVRFARLRTLMQCPSLVLAFLSTQWYNQDLFSLWRKALPTASPWIVREHLGIETPERVRFVAGISSVLLDPTYRVRVQQKHRSSLAETCRC</sequence>
<dbReference type="RefSeq" id="YP_009362386.1">
    <property type="nucleotide sequence ID" value="NC_034618.1"/>
</dbReference>
<dbReference type="EMBL" id="KX832224">
    <property type="protein sequence ID" value="ARR28877.1"/>
    <property type="molecule type" value="Genomic_DNA"/>
</dbReference>
<dbReference type="GeneID" id="32878211"/>
<protein>
    <submittedName>
        <fullName evidence="1">Putative spectrin-like repeat protein</fullName>
    </submittedName>
</protein>
<name>A0A1X9T5A5_9VIRU</name>
<reference evidence="1" key="1">
    <citation type="journal article" date="2017" name="Vet. Pathol.">
        <title>Ranid Herpesvirus 3 and Proliferative Dermatitis in Free-Ranging Wild Common Frogs (Rana Temporaria).</title>
        <authorList>
            <person name="Origgi F.C."/>
            <person name="Schmidt B.R."/>
            <person name="Lohmann P."/>
            <person name="Otten P."/>
            <person name="Akdesir E."/>
            <person name="Gaschen V."/>
            <person name="Aguilar-Bultet L."/>
            <person name="Wahli T."/>
            <person name="Sattler U."/>
            <person name="Stoffel M.H."/>
        </authorList>
    </citation>
    <scope>NUCLEOTIDE SEQUENCE [LARGE SCALE GENOMIC DNA]</scope>
    <source>
        <strain evidence="1">FO1_2015</strain>
    </source>
</reference>